<name>A0A5R9F810_9BACL</name>
<proteinExistence type="predicted"/>
<dbReference type="EMBL" id="SWLG01000008">
    <property type="protein sequence ID" value="TLS36983.1"/>
    <property type="molecule type" value="Genomic_DNA"/>
</dbReference>
<dbReference type="InterPro" id="IPR025435">
    <property type="entry name" value="YfhD-like"/>
</dbReference>
<evidence type="ECO:0000313" key="2">
    <source>
        <dbReference type="EMBL" id="TLS36983.1"/>
    </source>
</evidence>
<dbReference type="AlphaFoldDB" id="A0A5R9F810"/>
<comment type="caution">
    <text evidence="2">The sequence shown here is derived from an EMBL/GenBank/DDBJ whole genome shotgun (WGS) entry which is preliminary data.</text>
</comment>
<dbReference type="Proteomes" id="UP000308230">
    <property type="component" value="Unassembled WGS sequence"/>
</dbReference>
<keyword evidence="3" id="KW-1185">Reference proteome</keyword>
<dbReference type="Pfam" id="PF14151">
    <property type="entry name" value="YfhD"/>
    <property type="match status" value="1"/>
</dbReference>
<evidence type="ECO:0000256" key="1">
    <source>
        <dbReference type="SAM" id="MobiDB-lite"/>
    </source>
</evidence>
<evidence type="ECO:0000313" key="3">
    <source>
        <dbReference type="Proteomes" id="UP000308230"/>
    </source>
</evidence>
<protein>
    <submittedName>
        <fullName evidence="2">YfhD family protein</fullName>
    </submittedName>
</protein>
<feature type="region of interest" description="Disordered" evidence="1">
    <location>
        <begin position="25"/>
        <end position="51"/>
    </location>
</feature>
<accession>A0A5R9F810</accession>
<gene>
    <name evidence="2" type="ORF">FCL54_13605</name>
</gene>
<reference evidence="2 3" key="1">
    <citation type="submission" date="2019-04" db="EMBL/GenBank/DDBJ databases">
        <title>Bacillus caeni sp. nov., a bacterium isolated from mangrove sediment.</title>
        <authorList>
            <person name="Huang H."/>
            <person name="Mo K."/>
            <person name="Hu Y."/>
        </authorList>
    </citation>
    <scope>NUCLEOTIDE SEQUENCE [LARGE SCALE GENOMIC DNA]</scope>
    <source>
        <strain evidence="2 3">HB172195</strain>
    </source>
</reference>
<sequence length="82" mass="9381">MHFFVFLLHSNTVIIFEGGNSMGRMDHGQKGNNHKKKISQAPNQTGGLSKEEVELSKELAETYEYEEKPGFEPTDVQRKKQK</sequence>
<organism evidence="2 3">
    <name type="scientific">Exobacillus caeni</name>
    <dbReference type="NCBI Taxonomy" id="2574798"/>
    <lineage>
        <taxon>Bacteria</taxon>
        <taxon>Bacillati</taxon>
        <taxon>Bacillota</taxon>
        <taxon>Bacilli</taxon>
        <taxon>Bacillales</taxon>
        <taxon>Guptibacillaceae</taxon>
        <taxon>Exobacillus</taxon>
    </lineage>
</organism>